<gene>
    <name evidence="2" type="ORF">Cgig2_006627</name>
</gene>
<feature type="region of interest" description="Disordered" evidence="1">
    <location>
        <begin position="183"/>
        <end position="276"/>
    </location>
</feature>
<comment type="caution">
    <text evidence="2">The sequence shown here is derived from an EMBL/GenBank/DDBJ whole genome shotgun (WGS) entry which is preliminary data.</text>
</comment>
<dbReference type="EMBL" id="JAKOGI010001943">
    <property type="protein sequence ID" value="KAJ8423535.1"/>
    <property type="molecule type" value="Genomic_DNA"/>
</dbReference>
<evidence type="ECO:0000313" key="2">
    <source>
        <dbReference type="EMBL" id="KAJ8423535.1"/>
    </source>
</evidence>
<protein>
    <submittedName>
        <fullName evidence="2">Uncharacterized protein</fullName>
    </submittedName>
</protein>
<keyword evidence="3" id="KW-1185">Reference proteome</keyword>
<evidence type="ECO:0000256" key="1">
    <source>
        <dbReference type="SAM" id="MobiDB-lite"/>
    </source>
</evidence>
<feature type="compositionally biased region" description="Polar residues" evidence="1">
    <location>
        <begin position="230"/>
        <end position="276"/>
    </location>
</feature>
<reference evidence="2" key="1">
    <citation type="submission" date="2022-04" db="EMBL/GenBank/DDBJ databases">
        <title>Carnegiea gigantea Genome sequencing and assembly v2.</title>
        <authorList>
            <person name="Copetti D."/>
            <person name="Sanderson M.J."/>
            <person name="Burquez A."/>
            <person name="Wojciechowski M.F."/>
        </authorList>
    </citation>
    <scope>NUCLEOTIDE SEQUENCE</scope>
    <source>
        <strain evidence="2">SGP5-SGP5p</strain>
        <tissue evidence="2">Aerial part</tissue>
    </source>
</reference>
<dbReference type="Proteomes" id="UP001153076">
    <property type="component" value="Unassembled WGS sequence"/>
</dbReference>
<evidence type="ECO:0000313" key="3">
    <source>
        <dbReference type="Proteomes" id="UP001153076"/>
    </source>
</evidence>
<dbReference type="AlphaFoldDB" id="A0A9Q1GN03"/>
<proteinExistence type="predicted"/>
<feature type="compositionally biased region" description="Basic residues" evidence="1">
    <location>
        <begin position="200"/>
        <end position="221"/>
    </location>
</feature>
<organism evidence="2 3">
    <name type="scientific">Carnegiea gigantea</name>
    <dbReference type="NCBI Taxonomy" id="171969"/>
    <lineage>
        <taxon>Eukaryota</taxon>
        <taxon>Viridiplantae</taxon>
        <taxon>Streptophyta</taxon>
        <taxon>Embryophyta</taxon>
        <taxon>Tracheophyta</taxon>
        <taxon>Spermatophyta</taxon>
        <taxon>Magnoliopsida</taxon>
        <taxon>eudicotyledons</taxon>
        <taxon>Gunneridae</taxon>
        <taxon>Pentapetalae</taxon>
        <taxon>Caryophyllales</taxon>
        <taxon>Cactineae</taxon>
        <taxon>Cactaceae</taxon>
        <taxon>Cactoideae</taxon>
        <taxon>Echinocereeae</taxon>
        <taxon>Carnegiea</taxon>
    </lineage>
</organism>
<accession>A0A9Q1GN03</accession>
<sequence>MPDGLEGLEAYDLRVSVNIKGHLTIIMMGSFEKEIQEGMLIVQMMIAIMLIFDAEKVHEVSEEEECNESLVASNECGNNDGSDADELLNRMKYLHYADAGDDDGKLTKNENKMDSHPCITDQLVIDFKANPTMHAGNTQKLIMERYGIFFQSAIEEFVMCIAIGTLLLNIQVYTKRHPQMQQVQAVGHNSRSHREGNVLKIRRGKDKPRKSKASKKGRVSRPSKVDENPSKQARTTQATSSQPIIATTSSSHPKIARTSSSQPIRGQPSVSRQIRS</sequence>
<name>A0A9Q1GN03_9CARY</name>